<name>A5FTN3_ACICJ</name>
<evidence type="ECO:0000313" key="1">
    <source>
        <dbReference type="EMBL" id="ABQ28965.1"/>
    </source>
</evidence>
<gene>
    <name evidence="1" type="ordered locus">Acry_3354</name>
</gene>
<keyword evidence="2" id="KW-1185">Reference proteome</keyword>
<geneLocation type="plasmid" evidence="1 2">
    <name>pACRY02</name>
</geneLocation>
<sequence>MLSTSGYRRLVGDLADARCIWPVNRRLYLNREASPAAGPDEAAEHLEPGAIVSLQRVLGAHGILNNPSAYVTAVVPLRTGHPPPTLGHRATEAGVFVFKGIPAAVLAAGEEEDRLEALNRPFPGRMPIATPEKALIDWIYLGSSPRSDMLLPPIHDIDLETLDRERLGRLAKAAGPAVEAAVSAWMEKADQHVHYDDREDDGPIPGF</sequence>
<dbReference type="Proteomes" id="UP000000245">
    <property type="component" value="Plasmid pACRY02"/>
</dbReference>
<dbReference type="AlphaFoldDB" id="A5FTN3"/>
<keyword evidence="1" id="KW-0614">Plasmid</keyword>
<accession>A5FTN3</accession>
<proteinExistence type="predicted"/>
<reference evidence="1 2" key="1">
    <citation type="submission" date="2007-05" db="EMBL/GenBank/DDBJ databases">
        <title>Complete sequence of plasmid2 pACRY02 of Acidiphilium cryptum JF-5.</title>
        <authorList>
            <consortium name="US DOE Joint Genome Institute"/>
            <person name="Copeland A."/>
            <person name="Lucas S."/>
            <person name="Lapidus A."/>
            <person name="Barry K."/>
            <person name="Detter J.C."/>
            <person name="Glavina del Rio T."/>
            <person name="Hammon N."/>
            <person name="Israni S."/>
            <person name="Dalin E."/>
            <person name="Tice H."/>
            <person name="Pitluck S."/>
            <person name="Sims D."/>
            <person name="Brettin T."/>
            <person name="Bruce D."/>
            <person name="Han C."/>
            <person name="Schmutz J."/>
            <person name="Larimer F."/>
            <person name="Land M."/>
            <person name="Hauser L."/>
            <person name="Kyrpides N."/>
            <person name="Kim E."/>
            <person name="Magnuson T."/>
            <person name="Richardson P."/>
        </authorList>
    </citation>
    <scope>NUCLEOTIDE SEQUENCE [LARGE SCALE GENOMIC DNA]</scope>
    <source>
        <strain evidence="1 2">JF-5</strain>
        <plasmid evidence="2">Plasmid pACRY02</plasmid>
    </source>
</reference>
<dbReference type="HOGENOM" id="CLU_1324102_0_0_5"/>
<dbReference type="KEGG" id="acr:Acry_3354"/>
<protein>
    <submittedName>
        <fullName evidence="1">Uncharacterized protein</fullName>
    </submittedName>
</protein>
<dbReference type="EMBL" id="CP000690">
    <property type="protein sequence ID" value="ABQ28965.1"/>
    <property type="molecule type" value="Genomic_DNA"/>
</dbReference>
<organism evidence="1 2">
    <name type="scientific">Acidiphilium cryptum (strain JF-5)</name>
    <dbReference type="NCBI Taxonomy" id="349163"/>
    <lineage>
        <taxon>Bacteria</taxon>
        <taxon>Pseudomonadati</taxon>
        <taxon>Pseudomonadota</taxon>
        <taxon>Alphaproteobacteria</taxon>
        <taxon>Acetobacterales</taxon>
        <taxon>Acidocellaceae</taxon>
        <taxon>Acidiphilium</taxon>
    </lineage>
</organism>
<evidence type="ECO:0000313" key="2">
    <source>
        <dbReference type="Proteomes" id="UP000000245"/>
    </source>
</evidence>